<keyword evidence="1" id="KW-0614">Plasmid</keyword>
<name>D5SIJ8_STRCL</name>
<accession>D5SIJ8</accession>
<keyword evidence="2" id="KW-1185">Reference proteome</keyword>
<proteinExistence type="predicted"/>
<sequence>MNRTNIARAVRAEGGSIATDRAGQTAVKQRTVR</sequence>
<evidence type="ECO:0000313" key="2">
    <source>
        <dbReference type="Proteomes" id="UP000002357"/>
    </source>
</evidence>
<dbReference type="EMBL" id="CM000914">
    <property type="protein sequence ID" value="EFG03741.2"/>
    <property type="molecule type" value="Genomic_DNA"/>
</dbReference>
<organism evidence="1 2">
    <name type="scientific">Streptomyces clavuligerus</name>
    <dbReference type="NCBI Taxonomy" id="1901"/>
    <lineage>
        <taxon>Bacteria</taxon>
        <taxon>Bacillati</taxon>
        <taxon>Actinomycetota</taxon>
        <taxon>Actinomycetes</taxon>
        <taxon>Kitasatosporales</taxon>
        <taxon>Streptomycetaceae</taxon>
        <taxon>Streptomyces</taxon>
    </lineage>
</organism>
<dbReference type="AlphaFoldDB" id="D5SIJ8"/>
<dbReference type="Proteomes" id="UP000002357">
    <property type="component" value="Plasmid pSCL4"/>
</dbReference>
<protein>
    <submittedName>
        <fullName evidence="1">Uncharacterized protein</fullName>
    </submittedName>
</protein>
<reference evidence="1 2" key="1">
    <citation type="journal article" date="2010" name="Genome Biol. Evol.">
        <title>The sequence of a 1.8-mb bacterial linear plasmid reveals a rich evolutionary reservoir of secondary metabolic pathways.</title>
        <authorList>
            <person name="Medema M.H."/>
            <person name="Trefzer A."/>
            <person name="Kovalchuk A."/>
            <person name="van den Berg M."/>
            <person name="Mueller U."/>
            <person name="Heijne W."/>
            <person name="Wu L."/>
            <person name="Alam M.T."/>
            <person name="Ronning C.M."/>
            <person name="Nierman W.C."/>
            <person name="Bovenberg R.A.L."/>
            <person name="Breitling R."/>
            <person name="Takano E."/>
        </authorList>
    </citation>
    <scope>NUCLEOTIDE SEQUENCE [LARGE SCALE GENOMIC DNA]</scope>
    <source>
        <strain evidence="2">ATCC 27064 / DSM 738 / JCM 4710 / NBRC 13307 / NCIMB 12785 / NRRL 3585 / VKM Ac-602</strain>
        <plasmid evidence="1">pSCL4</plasmid>
    </source>
</reference>
<gene>
    <name evidence="1" type="ORF">SCLAV_p0250</name>
</gene>
<evidence type="ECO:0000313" key="1">
    <source>
        <dbReference type="EMBL" id="EFG03741.2"/>
    </source>
</evidence>
<geneLocation type="plasmid" evidence="1 2">
    <name>pSCL4</name>
</geneLocation>